<dbReference type="AlphaFoldDB" id="G7GZT5"/>
<dbReference type="Pfam" id="PF22513">
    <property type="entry name" value="FitA-like_RHH"/>
    <property type="match status" value="1"/>
</dbReference>
<reference evidence="2 3" key="1">
    <citation type="submission" date="2011-11" db="EMBL/GenBank/DDBJ databases">
        <title>Whole genome shotgun sequence of Gordonia araii NBRC 100433.</title>
        <authorList>
            <person name="Yoshida Y."/>
            <person name="Hosoyama A."/>
            <person name="Tsuchikane K."/>
            <person name="Katsumata H."/>
            <person name="Yamazaki S."/>
            <person name="Fujita N."/>
        </authorList>
    </citation>
    <scope>NUCLEOTIDE SEQUENCE [LARGE SCALE GENOMIC DNA]</scope>
    <source>
        <strain evidence="2 3">NBRC 100433</strain>
    </source>
</reference>
<dbReference type="InterPro" id="IPR013321">
    <property type="entry name" value="Arc_rbn_hlx_hlx"/>
</dbReference>
<evidence type="ECO:0000313" key="3">
    <source>
        <dbReference type="Proteomes" id="UP000035088"/>
    </source>
</evidence>
<organism evidence="2 3">
    <name type="scientific">Gordonia araii NBRC 100433</name>
    <dbReference type="NCBI Taxonomy" id="1073574"/>
    <lineage>
        <taxon>Bacteria</taxon>
        <taxon>Bacillati</taxon>
        <taxon>Actinomycetota</taxon>
        <taxon>Actinomycetes</taxon>
        <taxon>Mycobacteriales</taxon>
        <taxon>Gordoniaceae</taxon>
        <taxon>Gordonia</taxon>
    </lineage>
</organism>
<keyword evidence="3" id="KW-1185">Reference proteome</keyword>
<comment type="caution">
    <text evidence="2">The sequence shown here is derived from an EMBL/GenBank/DDBJ whole genome shotgun (WGS) entry which is preliminary data.</text>
</comment>
<gene>
    <name evidence="2" type="ORF">GOARA_028_00210</name>
</gene>
<sequence>MIVMASVVIRGLDDSVKEQLAAQARAHGRSMEAELRDILVRAVQRPNIGLAMYQASRELGGIDLEIPARTDIARAVDLE</sequence>
<evidence type="ECO:0000313" key="2">
    <source>
        <dbReference type="EMBL" id="GAB09110.1"/>
    </source>
</evidence>
<dbReference type="EMBL" id="BAEE01000028">
    <property type="protein sequence ID" value="GAB09110.1"/>
    <property type="molecule type" value="Genomic_DNA"/>
</dbReference>
<proteinExistence type="predicted"/>
<name>G7GZT5_9ACTN</name>
<dbReference type="InterPro" id="IPR053853">
    <property type="entry name" value="FitA-like_RHH"/>
</dbReference>
<feature type="domain" description="Antitoxin FitA-like ribbon-helix-helix" evidence="1">
    <location>
        <begin position="5"/>
        <end position="43"/>
    </location>
</feature>
<dbReference type="InterPro" id="IPR010985">
    <property type="entry name" value="Ribbon_hlx_hlx"/>
</dbReference>
<dbReference type="SUPFAM" id="SSF47598">
    <property type="entry name" value="Ribbon-helix-helix"/>
    <property type="match status" value="1"/>
</dbReference>
<dbReference type="Gene3D" id="1.10.1220.10">
    <property type="entry name" value="Met repressor-like"/>
    <property type="match status" value="1"/>
</dbReference>
<evidence type="ECO:0000259" key="1">
    <source>
        <dbReference type="Pfam" id="PF22513"/>
    </source>
</evidence>
<protein>
    <recommendedName>
        <fullName evidence="1">Antitoxin FitA-like ribbon-helix-helix domain-containing protein</fullName>
    </recommendedName>
</protein>
<dbReference type="GO" id="GO:0006355">
    <property type="term" value="P:regulation of DNA-templated transcription"/>
    <property type="evidence" value="ECO:0007669"/>
    <property type="project" value="InterPro"/>
</dbReference>
<dbReference type="STRING" id="1073574.GOARA_028_00210"/>
<accession>G7GZT5</accession>
<dbReference type="Proteomes" id="UP000035088">
    <property type="component" value="Unassembled WGS sequence"/>
</dbReference>